<keyword evidence="8" id="KW-1185">Reference proteome</keyword>
<protein>
    <submittedName>
        <fullName evidence="7">FAD-dependent oxidoreductase</fullName>
    </submittedName>
</protein>
<dbReference type="EMBL" id="WVUH01000036">
    <property type="protein sequence ID" value="MBO4205748.1"/>
    <property type="molecule type" value="Genomic_DNA"/>
</dbReference>
<dbReference type="PANTHER" id="PTHR43557">
    <property type="entry name" value="APOPTOSIS-INDUCING FACTOR 1"/>
    <property type="match status" value="1"/>
</dbReference>
<evidence type="ECO:0000256" key="2">
    <source>
        <dbReference type="ARBA" id="ARBA00022630"/>
    </source>
</evidence>
<sequence length="405" mass="42354">MTAPERVVVVGAGIAGVSAVTGMRAAGFAGEIVLVGAEEGLPYRRPPLSKELLRGEKTLDQLAIRPAGWYADQQVELLPGTPAAAVDPAARQVTLADGRTLAYDRLVLATGGRARRIGPDSPRIHTLRAATDVPDLHAALARADRLVVVGAGLVGSEIAASARSMGCEVTLLETAARPLPRLLPPDLGRMYADLHAAHGTELCTGVRIVDLVDKGDRVVVTAADGRSWSAPVVVVAVGMQPNAELAFAAGLLVDDGICVDGAGRTADPAIYAAGDVANRPEPVLGGRCRIEHWQGAQNHGTTVGRAVAGEAVDFAEVPWCWSDQYGHNLQVTGWPEAADRCVLRGDPADRRFTAFLTRADQLVGAVTMGRPADIRAARTLIGDRARVRADALADDAVAVADCRIG</sequence>
<reference evidence="7 8" key="1">
    <citation type="submission" date="2019-12" db="EMBL/GenBank/DDBJ databases">
        <title>Whole genome sequencing of endophytic Actinobacterium Micromonospora sp. MPMI6T.</title>
        <authorList>
            <person name="Evv R."/>
            <person name="Podile A.R."/>
        </authorList>
    </citation>
    <scope>NUCLEOTIDE SEQUENCE [LARGE SCALE GENOMIC DNA]</scope>
    <source>
        <strain evidence="7 8">MPMI6</strain>
    </source>
</reference>
<keyword evidence="2" id="KW-0285">Flavoprotein</keyword>
<dbReference type="SUPFAM" id="SSF51905">
    <property type="entry name" value="FAD/NAD(P)-binding domain"/>
    <property type="match status" value="2"/>
</dbReference>
<evidence type="ECO:0000256" key="4">
    <source>
        <dbReference type="ARBA" id="ARBA00023002"/>
    </source>
</evidence>
<dbReference type="InterPro" id="IPR016156">
    <property type="entry name" value="FAD/NAD-linked_Rdtase_dimer_sf"/>
</dbReference>
<dbReference type="SUPFAM" id="SSF55424">
    <property type="entry name" value="FAD/NAD-linked reductases, dimerisation (C-terminal) domain"/>
    <property type="match status" value="1"/>
</dbReference>
<gene>
    <name evidence="7" type="ORF">GSF22_06970</name>
</gene>
<comment type="cofactor">
    <cofactor evidence="1">
        <name>FAD</name>
        <dbReference type="ChEBI" id="CHEBI:57692"/>
    </cofactor>
</comment>
<evidence type="ECO:0000256" key="3">
    <source>
        <dbReference type="ARBA" id="ARBA00022827"/>
    </source>
</evidence>
<dbReference type="Proteomes" id="UP000823521">
    <property type="component" value="Unassembled WGS sequence"/>
</dbReference>
<dbReference type="Gene3D" id="3.30.390.30">
    <property type="match status" value="1"/>
</dbReference>
<name>A0ABS3VMJ1_MICEH</name>
<dbReference type="PANTHER" id="PTHR43557:SF2">
    <property type="entry name" value="RIESKE DOMAIN-CONTAINING PROTEIN-RELATED"/>
    <property type="match status" value="1"/>
</dbReference>
<proteinExistence type="predicted"/>
<dbReference type="RefSeq" id="WP_208812033.1">
    <property type="nucleotide sequence ID" value="NZ_WVUH01000036.1"/>
</dbReference>
<evidence type="ECO:0000259" key="5">
    <source>
        <dbReference type="Pfam" id="PF07992"/>
    </source>
</evidence>
<dbReference type="Pfam" id="PF14759">
    <property type="entry name" value="Reductase_C"/>
    <property type="match status" value="1"/>
</dbReference>
<evidence type="ECO:0000256" key="1">
    <source>
        <dbReference type="ARBA" id="ARBA00001974"/>
    </source>
</evidence>
<feature type="domain" description="Reductase C-terminal" evidence="6">
    <location>
        <begin position="319"/>
        <end position="400"/>
    </location>
</feature>
<comment type="caution">
    <text evidence="7">The sequence shown here is derived from an EMBL/GenBank/DDBJ whole genome shotgun (WGS) entry which is preliminary data.</text>
</comment>
<evidence type="ECO:0000313" key="7">
    <source>
        <dbReference type="EMBL" id="MBO4205748.1"/>
    </source>
</evidence>
<dbReference type="PRINTS" id="PR00411">
    <property type="entry name" value="PNDRDTASEI"/>
</dbReference>
<evidence type="ECO:0000259" key="6">
    <source>
        <dbReference type="Pfam" id="PF14759"/>
    </source>
</evidence>
<dbReference type="InterPro" id="IPR050446">
    <property type="entry name" value="FAD-oxidoreductase/Apoptosis"/>
</dbReference>
<dbReference type="InterPro" id="IPR036188">
    <property type="entry name" value="FAD/NAD-bd_sf"/>
</dbReference>
<dbReference type="Gene3D" id="3.50.50.60">
    <property type="entry name" value="FAD/NAD(P)-binding domain"/>
    <property type="match status" value="2"/>
</dbReference>
<keyword evidence="4" id="KW-0560">Oxidoreductase</keyword>
<accession>A0ABS3VMJ1</accession>
<dbReference type="InterPro" id="IPR023753">
    <property type="entry name" value="FAD/NAD-binding_dom"/>
</dbReference>
<dbReference type="PRINTS" id="PR00368">
    <property type="entry name" value="FADPNR"/>
</dbReference>
<dbReference type="Pfam" id="PF07992">
    <property type="entry name" value="Pyr_redox_2"/>
    <property type="match status" value="1"/>
</dbReference>
<dbReference type="InterPro" id="IPR028202">
    <property type="entry name" value="Reductase_C"/>
</dbReference>
<keyword evidence="3" id="KW-0274">FAD</keyword>
<feature type="domain" description="FAD/NAD(P)-binding" evidence="5">
    <location>
        <begin position="6"/>
        <end position="300"/>
    </location>
</feature>
<evidence type="ECO:0000313" key="8">
    <source>
        <dbReference type="Proteomes" id="UP000823521"/>
    </source>
</evidence>
<organism evidence="7 8">
    <name type="scientific">Micromonospora echinofusca</name>
    <dbReference type="NCBI Taxonomy" id="47858"/>
    <lineage>
        <taxon>Bacteria</taxon>
        <taxon>Bacillati</taxon>
        <taxon>Actinomycetota</taxon>
        <taxon>Actinomycetes</taxon>
        <taxon>Micromonosporales</taxon>
        <taxon>Micromonosporaceae</taxon>
        <taxon>Micromonospora</taxon>
    </lineage>
</organism>